<accession>A0A2D6M1V5</accession>
<sequence length="154" mass="16568">MKMVNKAIFFTALLALLVVSGCTSNNPNSATDAADNSEQATFSIPVASIGQEAKWYEYESNGTTIRFFAVKGSDGSVKTAFDACDVCNYSKKGYSQQGNFMVCNNCGNKYPIDGLGTENKRPGGCWPSYLPNEVVGENIVIQKANLEKGSAFFA</sequence>
<evidence type="ECO:0000259" key="1">
    <source>
        <dbReference type="Pfam" id="PF10080"/>
    </source>
</evidence>
<dbReference type="Proteomes" id="UP000226592">
    <property type="component" value="Unassembled WGS sequence"/>
</dbReference>
<protein>
    <recommendedName>
        <fullName evidence="1">Membrane iron-sulfur containing protein FtrD-like domain-containing protein</fullName>
    </recommendedName>
</protein>
<proteinExistence type="predicted"/>
<evidence type="ECO:0000313" key="2">
    <source>
        <dbReference type="EMBL" id="MAG22394.1"/>
    </source>
</evidence>
<evidence type="ECO:0000313" key="3">
    <source>
        <dbReference type="Proteomes" id="UP000226592"/>
    </source>
</evidence>
<feature type="domain" description="Membrane iron-sulfur containing protein FtrD-like" evidence="1">
    <location>
        <begin position="51"/>
        <end position="153"/>
    </location>
</feature>
<comment type="caution">
    <text evidence="2">The sequence shown here is derived from an EMBL/GenBank/DDBJ whole genome shotgun (WGS) entry which is preliminary data.</text>
</comment>
<dbReference type="EMBL" id="NZBU01000012">
    <property type="protein sequence ID" value="MAG22394.1"/>
    <property type="molecule type" value="Genomic_DNA"/>
</dbReference>
<dbReference type="InterPro" id="IPR018758">
    <property type="entry name" value="FtrD-like"/>
</dbReference>
<name>A0A2D6M1V5_9ARCH</name>
<organism evidence="2 3">
    <name type="scientific">Candidatus Iainarchaeum sp</name>
    <dbReference type="NCBI Taxonomy" id="3101447"/>
    <lineage>
        <taxon>Archaea</taxon>
        <taxon>Candidatus Iainarchaeota</taxon>
        <taxon>Candidatus Iainarchaeia</taxon>
        <taxon>Candidatus Iainarchaeales</taxon>
        <taxon>Candidatus Iainarchaeaceae</taxon>
        <taxon>Candidatus Iainarchaeum</taxon>
    </lineage>
</organism>
<reference evidence="3" key="1">
    <citation type="submission" date="2017-09" db="EMBL/GenBank/DDBJ databases">
        <title>The Reconstruction of 2,631 Draft Metagenome-Assembled Genomes from the Global Oceans.</title>
        <authorList>
            <person name="Tully B.J."/>
            <person name="Graham E.D."/>
            <person name="Heidelberg J.F."/>
        </authorList>
    </citation>
    <scope>NUCLEOTIDE SEQUENCE [LARGE SCALE GENOMIC DNA]</scope>
</reference>
<dbReference type="Pfam" id="PF10080">
    <property type="entry name" value="FtrD-like"/>
    <property type="match status" value="1"/>
</dbReference>
<dbReference type="PROSITE" id="PS51257">
    <property type="entry name" value="PROKAR_LIPOPROTEIN"/>
    <property type="match status" value="1"/>
</dbReference>
<dbReference type="AlphaFoldDB" id="A0A2D6M1V5"/>
<gene>
    <name evidence="2" type="ORF">CL943_03785</name>
</gene>